<dbReference type="Proteomes" id="UP000754883">
    <property type="component" value="Unassembled WGS sequence"/>
</dbReference>
<reference evidence="3" key="1">
    <citation type="submission" date="2019-06" db="EMBL/GenBank/DDBJ databases">
        <authorList>
            <person name="Broberg M."/>
        </authorList>
    </citation>
    <scope>NUCLEOTIDE SEQUENCE [LARGE SCALE GENOMIC DNA]</scope>
</reference>
<feature type="region of interest" description="Disordered" evidence="1">
    <location>
        <begin position="176"/>
        <end position="471"/>
    </location>
</feature>
<protein>
    <submittedName>
        <fullName evidence="2">Uncharacterized protein</fullName>
    </submittedName>
</protein>
<dbReference type="AlphaFoldDB" id="A0A9N9UZY0"/>
<evidence type="ECO:0000313" key="2">
    <source>
        <dbReference type="EMBL" id="CAH0002319.1"/>
    </source>
</evidence>
<accession>A0A9N9UZY0</accession>
<comment type="caution">
    <text evidence="2">The sequence shown here is derived from an EMBL/GenBank/DDBJ whole genome shotgun (WGS) entry which is preliminary data.</text>
</comment>
<feature type="compositionally biased region" description="Basic residues" evidence="1">
    <location>
        <begin position="256"/>
        <end position="266"/>
    </location>
</feature>
<gene>
    <name evidence="2" type="ORF">CBYS24578_00001953</name>
</gene>
<dbReference type="EMBL" id="CABFNO020001560">
    <property type="protein sequence ID" value="CAH0002319.1"/>
    <property type="molecule type" value="Genomic_DNA"/>
</dbReference>
<evidence type="ECO:0000256" key="1">
    <source>
        <dbReference type="SAM" id="MobiDB-lite"/>
    </source>
</evidence>
<feature type="compositionally biased region" description="Basic and acidic residues" evidence="1">
    <location>
        <begin position="455"/>
        <end position="465"/>
    </location>
</feature>
<proteinExistence type="predicted"/>
<dbReference type="GO" id="GO:0003677">
    <property type="term" value="F:DNA binding"/>
    <property type="evidence" value="ECO:0007669"/>
    <property type="project" value="InterPro"/>
</dbReference>
<organism evidence="2 3">
    <name type="scientific">Clonostachys byssicola</name>
    <dbReference type="NCBI Taxonomy" id="160290"/>
    <lineage>
        <taxon>Eukaryota</taxon>
        <taxon>Fungi</taxon>
        <taxon>Dikarya</taxon>
        <taxon>Ascomycota</taxon>
        <taxon>Pezizomycotina</taxon>
        <taxon>Sordariomycetes</taxon>
        <taxon>Hypocreomycetidae</taxon>
        <taxon>Hypocreales</taxon>
        <taxon>Bionectriaceae</taxon>
        <taxon>Clonostachys</taxon>
    </lineage>
</organism>
<dbReference type="OrthoDB" id="4869601at2759"/>
<dbReference type="InterPro" id="IPR017956">
    <property type="entry name" value="AT_hook_DNA-bd_motif"/>
</dbReference>
<reference evidence="2 3" key="2">
    <citation type="submission" date="2021-10" db="EMBL/GenBank/DDBJ databases">
        <authorList>
            <person name="Piombo E."/>
        </authorList>
    </citation>
    <scope>NUCLEOTIDE SEQUENCE [LARGE SCALE GENOMIC DNA]</scope>
</reference>
<evidence type="ECO:0000313" key="3">
    <source>
        <dbReference type="Proteomes" id="UP000754883"/>
    </source>
</evidence>
<keyword evidence="3" id="KW-1185">Reference proteome</keyword>
<name>A0A9N9UZY0_9HYPO</name>
<sequence length="471" mass="52343">MEKLFAPPLNYYEQEIALGTAQGTQLYNPKAIYGREERFEIRRMANSMDFCREKYIEGESGARRLRVLARRNIRKRWKKMGVWNSAWGIPCREPPEPNDSTFYWRWEWQHGEFAAEATSLSSPAAKTHPIASALLSRQGLRFGECQYRPPLSHPTEQTSPSEAMSFIASRPCPRFLAKEPDAMPPKALTETGDPSYTKRSRLSEKISAVEPSSSMNKPRTKTDTPSTKPRGRPPKTTTLPQSPSSIPDGTAPSKKAQVKRRGRSPKATRLTRSPPNIPEPVPLPTKTQAKPKGRPPKAASQAQPRPGAHKTATKTETSAIKRSGHPPNTAGWTQRPSGISKPIARSKKSQAKSKEGPLPALLMEDKQPPGKTADRKTARAIDKPGDVVQTKNTPPEKENRPSLKPTVGAAPPKKRKRDQHKKSDTQGPLDTIVVQLNDSIEALGRDQTAPLVGSRRSERIKDREKKKQRTG</sequence>
<feature type="compositionally biased region" description="Basic and acidic residues" evidence="1">
    <location>
        <begin position="363"/>
        <end position="385"/>
    </location>
</feature>
<feature type="compositionally biased region" description="Low complexity" evidence="1">
    <location>
        <begin position="224"/>
        <end position="240"/>
    </location>
</feature>
<dbReference type="SMART" id="SM00384">
    <property type="entry name" value="AT_hook"/>
    <property type="match status" value="3"/>
</dbReference>